<evidence type="ECO:0000313" key="2">
    <source>
        <dbReference type="EMBL" id="OUE08355.1"/>
    </source>
</evidence>
<dbReference type="EMBL" id="MDHJ01000001">
    <property type="protein sequence ID" value="OUE08355.1"/>
    <property type="molecule type" value="Genomic_DNA"/>
</dbReference>
<gene>
    <name evidence="2" type="ORF">CMsap09_05355</name>
</gene>
<evidence type="ECO:0008006" key="4">
    <source>
        <dbReference type="Google" id="ProtNLM"/>
    </source>
</evidence>
<name>A0A251XS66_9MICO</name>
<dbReference type="OrthoDB" id="5083100at2"/>
<protein>
    <recommendedName>
        <fullName evidence="4">SAF domain-containing protein</fullName>
    </recommendedName>
</protein>
<comment type="caution">
    <text evidence="2">The sequence shown here is derived from an EMBL/GenBank/DDBJ whole genome shotgun (WGS) entry which is preliminary data.</text>
</comment>
<keyword evidence="1" id="KW-1133">Transmembrane helix</keyword>
<feature type="transmembrane region" description="Helical" evidence="1">
    <location>
        <begin position="21"/>
        <end position="39"/>
    </location>
</feature>
<dbReference type="Proteomes" id="UP000195106">
    <property type="component" value="Unassembled WGS sequence"/>
</dbReference>
<proteinExistence type="predicted"/>
<dbReference type="CDD" id="cd11614">
    <property type="entry name" value="SAF_CpaB_FlgA_like"/>
    <property type="match status" value="1"/>
</dbReference>
<keyword evidence="1" id="KW-0472">Membrane</keyword>
<dbReference type="AlphaFoldDB" id="A0A251XS66"/>
<evidence type="ECO:0000256" key="1">
    <source>
        <dbReference type="SAM" id="Phobius"/>
    </source>
</evidence>
<evidence type="ECO:0000313" key="3">
    <source>
        <dbReference type="Proteomes" id="UP000195106"/>
    </source>
</evidence>
<reference evidence="2 3" key="1">
    <citation type="submission" date="2016-08" db="EMBL/GenBank/DDBJ databases">
        <title>Genome sequence of Clavibacter michiganensis spp. strain CASJ009.</title>
        <authorList>
            <person name="Thapa S.P."/>
            <person name="Coaker G."/>
        </authorList>
    </citation>
    <scope>NUCLEOTIDE SEQUENCE [LARGE SCALE GENOMIC DNA]</scope>
    <source>
        <strain evidence="2">CASJ009</strain>
    </source>
</reference>
<organism evidence="2 3">
    <name type="scientific">Clavibacter michiganensis</name>
    <dbReference type="NCBI Taxonomy" id="28447"/>
    <lineage>
        <taxon>Bacteria</taxon>
        <taxon>Bacillati</taxon>
        <taxon>Actinomycetota</taxon>
        <taxon>Actinomycetes</taxon>
        <taxon>Micrococcales</taxon>
        <taxon>Microbacteriaceae</taxon>
        <taxon>Clavibacter</taxon>
    </lineage>
</organism>
<accession>A0A251XS66</accession>
<dbReference type="RefSeq" id="WP_094115402.1">
    <property type="nucleotide sequence ID" value="NZ_PSTS01000003.1"/>
</dbReference>
<keyword evidence="1" id="KW-0812">Transmembrane</keyword>
<sequence>MPPTPRPARPARRPAWLDPRFVVGLVLVLVSAGGVVALLRSVDSSTVVMAAASGLDAGSTVHASDLVPVRVRIDGAAAGLYVAPGAADGSVVTRFVGGGELVPRSSLSSSDARTTASLVIATAAGAEHLVAAGTVVDIWAAAAKGSGVDSYDPPRVIVSGATVAEVIRPEGFVADQEHTRVRVTVPRQDVAALLASTDARDQITLVPVGDAGA</sequence>